<accession>A0A9J6DAD9</accession>
<reference evidence="2" key="2">
    <citation type="submission" date="2021-09" db="EMBL/GenBank/DDBJ databases">
        <authorList>
            <person name="Jia N."/>
            <person name="Wang J."/>
            <person name="Shi W."/>
            <person name="Du L."/>
            <person name="Sun Y."/>
            <person name="Zhan W."/>
            <person name="Jiang J."/>
            <person name="Wang Q."/>
            <person name="Zhang B."/>
            <person name="Ji P."/>
            <person name="Sakyi L.B."/>
            <person name="Cui X."/>
            <person name="Yuan T."/>
            <person name="Jiang B."/>
            <person name="Yang W."/>
            <person name="Lam T.T.-Y."/>
            <person name="Chang Q."/>
            <person name="Ding S."/>
            <person name="Wang X."/>
            <person name="Zhu J."/>
            <person name="Ruan X."/>
            <person name="Zhao L."/>
            <person name="Wei J."/>
            <person name="Que T."/>
            <person name="Du C."/>
            <person name="Cheng J."/>
            <person name="Dai P."/>
            <person name="Han X."/>
            <person name="Huang E."/>
            <person name="Gao Y."/>
            <person name="Liu J."/>
            <person name="Shao H."/>
            <person name="Ye R."/>
            <person name="Li L."/>
            <person name="Wei W."/>
            <person name="Wang X."/>
            <person name="Wang C."/>
            <person name="Huo Q."/>
            <person name="Li W."/>
            <person name="Guo W."/>
            <person name="Chen H."/>
            <person name="Chen S."/>
            <person name="Zhou L."/>
            <person name="Zhou L."/>
            <person name="Ni X."/>
            <person name="Tian J."/>
            <person name="Zhou Y."/>
            <person name="Sheng Y."/>
            <person name="Liu T."/>
            <person name="Pan Y."/>
            <person name="Xia L."/>
            <person name="Li J."/>
            <person name="Zhao F."/>
            <person name="Cao W."/>
        </authorList>
    </citation>
    <scope>NUCLEOTIDE SEQUENCE</scope>
    <source>
        <strain evidence="2">Rmic-2018</strain>
        <tissue evidence="2">Larvae</tissue>
    </source>
</reference>
<evidence type="ECO:0000313" key="3">
    <source>
        <dbReference type="Proteomes" id="UP000821866"/>
    </source>
</evidence>
<proteinExistence type="predicted"/>
<dbReference type="Proteomes" id="UP000821866">
    <property type="component" value="Chromosome 8"/>
</dbReference>
<keyword evidence="3" id="KW-1185">Reference proteome</keyword>
<sequence length="292" mass="31760">MPPSDLQALIRSIIHEELRDLEQQRSTVVSIPSPPFDRRNLMKRNDETDKRCCGVHDDTDSISIPALCYAPAAAPWTLSERAREPLSVQVCHDQGRWTPWEAVLFSRRAELPLAASGRDGTERPRSAVLRTERRRTSPSATASAGEHGAETLDLSPAAAGRKRDVNGVMAVARAAGQPPPASSPVYAGRFSVARKMRGGRIDVVPDGCCGPQGVEPWSRAVPMASSQRSVAGVKRLASVERVIALIHHRGSAHSRAQRVGRRSSLARAQGRLAILLLSPRAVRQKRLLSSPH</sequence>
<protein>
    <submittedName>
        <fullName evidence="2">Uncharacterized protein</fullName>
    </submittedName>
</protein>
<feature type="region of interest" description="Disordered" evidence="1">
    <location>
        <begin position="115"/>
        <end position="159"/>
    </location>
</feature>
<comment type="caution">
    <text evidence="2">The sequence shown here is derived from an EMBL/GenBank/DDBJ whole genome shotgun (WGS) entry which is preliminary data.</text>
</comment>
<evidence type="ECO:0000256" key="1">
    <source>
        <dbReference type="SAM" id="MobiDB-lite"/>
    </source>
</evidence>
<organism evidence="2 3">
    <name type="scientific">Rhipicephalus microplus</name>
    <name type="common">Cattle tick</name>
    <name type="synonym">Boophilus microplus</name>
    <dbReference type="NCBI Taxonomy" id="6941"/>
    <lineage>
        <taxon>Eukaryota</taxon>
        <taxon>Metazoa</taxon>
        <taxon>Ecdysozoa</taxon>
        <taxon>Arthropoda</taxon>
        <taxon>Chelicerata</taxon>
        <taxon>Arachnida</taxon>
        <taxon>Acari</taxon>
        <taxon>Parasitiformes</taxon>
        <taxon>Ixodida</taxon>
        <taxon>Ixodoidea</taxon>
        <taxon>Ixodidae</taxon>
        <taxon>Rhipicephalinae</taxon>
        <taxon>Rhipicephalus</taxon>
        <taxon>Boophilus</taxon>
    </lineage>
</organism>
<dbReference type="AlphaFoldDB" id="A0A9J6DAD9"/>
<reference evidence="2" key="1">
    <citation type="journal article" date="2020" name="Cell">
        <title>Large-Scale Comparative Analyses of Tick Genomes Elucidate Their Genetic Diversity and Vector Capacities.</title>
        <authorList>
            <consortium name="Tick Genome and Microbiome Consortium (TIGMIC)"/>
            <person name="Jia N."/>
            <person name="Wang J."/>
            <person name="Shi W."/>
            <person name="Du L."/>
            <person name="Sun Y."/>
            <person name="Zhan W."/>
            <person name="Jiang J.F."/>
            <person name="Wang Q."/>
            <person name="Zhang B."/>
            <person name="Ji P."/>
            <person name="Bell-Sakyi L."/>
            <person name="Cui X.M."/>
            <person name="Yuan T.T."/>
            <person name="Jiang B.G."/>
            <person name="Yang W.F."/>
            <person name="Lam T.T."/>
            <person name="Chang Q.C."/>
            <person name="Ding S.J."/>
            <person name="Wang X.J."/>
            <person name="Zhu J.G."/>
            <person name="Ruan X.D."/>
            <person name="Zhao L."/>
            <person name="Wei J.T."/>
            <person name="Ye R.Z."/>
            <person name="Que T.C."/>
            <person name="Du C.H."/>
            <person name="Zhou Y.H."/>
            <person name="Cheng J.X."/>
            <person name="Dai P.F."/>
            <person name="Guo W.B."/>
            <person name="Han X.H."/>
            <person name="Huang E.J."/>
            <person name="Li L.F."/>
            <person name="Wei W."/>
            <person name="Gao Y.C."/>
            <person name="Liu J.Z."/>
            <person name="Shao H.Z."/>
            <person name="Wang X."/>
            <person name="Wang C.C."/>
            <person name="Yang T.C."/>
            <person name="Huo Q.B."/>
            <person name="Li W."/>
            <person name="Chen H.Y."/>
            <person name="Chen S.E."/>
            <person name="Zhou L.G."/>
            <person name="Ni X.B."/>
            <person name="Tian J.H."/>
            <person name="Sheng Y."/>
            <person name="Liu T."/>
            <person name="Pan Y.S."/>
            <person name="Xia L.Y."/>
            <person name="Li J."/>
            <person name="Zhao F."/>
            <person name="Cao W.C."/>
        </authorList>
    </citation>
    <scope>NUCLEOTIDE SEQUENCE</scope>
    <source>
        <strain evidence="2">Rmic-2018</strain>
    </source>
</reference>
<evidence type="ECO:0000313" key="2">
    <source>
        <dbReference type="EMBL" id="KAH8019084.1"/>
    </source>
</evidence>
<gene>
    <name evidence="2" type="ORF">HPB51_016722</name>
</gene>
<dbReference type="EMBL" id="JABSTU010000010">
    <property type="protein sequence ID" value="KAH8019084.1"/>
    <property type="molecule type" value="Genomic_DNA"/>
</dbReference>
<feature type="compositionally biased region" description="Basic and acidic residues" evidence="1">
    <location>
        <begin position="119"/>
        <end position="135"/>
    </location>
</feature>
<name>A0A9J6DAD9_RHIMP</name>